<evidence type="ECO:0000259" key="2">
    <source>
        <dbReference type="PROSITE" id="PS50930"/>
    </source>
</evidence>
<comment type="caution">
    <text evidence="3">The sequence shown here is derived from an EMBL/GenBank/DDBJ whole genome shotgun (WGS) entry which is preliminary data.</text>
</comment>
<feature type="domain" description="HTH LytTR-type" evidence="2">
    <location>
        <begin position="265"/>
        <end position="372"/>
    </location>
</feature>
<dbReference type="PROSITE" id="PS50930">
    <property type="entry name" value="HTH_LYTTR"/>
    <property type="match status" value="1"/>
</dbReference>
<evidence type="ECO:0000313" key="4">
    <source>
        <dbReference type="Proteomes" id="UP000050443"/>
    </source>
</evidence>
<keyword evidence="1" id="KW-0472">Membrane</keyword>
<keyword evidence="1" id="KW-0812">Transmembrane</keyword>
<proteinExistence type="predicted"/>
<accession>A0A0Q0WEM7</accession>
<dbReference type="EMBL" id="JRLF01000006">
    <property type="protein sequence ID" value="KQB42739.1"/>
    <property type="molecule type" value="Genomic_DNA"/>
</dbReference>
<feature type="transmembrane region" description="Helical" evidence="1">
    <location>
        <begin position="184"/>
        <end position="209"/>
    </location>
</feature>
<keyword evidence="1" id="KW-1133">Transmembrane helix</keyword>
<dbReference type="Gene3D" id="3.30.450.20">
    <property type="entry name" value="PAS domain"/>
    <property type="match status" value="1"/>
</dbReference>
<feature type="transmembrane region" description="Helical" evidence="1">
    <location>
        <begin position="7"/>
        <end position="30"/>
    </location>
</feature>
<dbReference type="Gene3D" id="2.40.50.1020">
    <property type="entry name" value="LytTr DNA-binding domain"/>
    <property type="match status" value="1"/>
</dbReference>
<dbReference type="Proteomes" id="UP000050443">
    <property type="component" value="Unassembled WGS sequence"/>
</dbReference>
<dbReference type="InterPro" id="IPR007492">
    <property type="entry name" value="LytTR_DNA-bd_dom"/>
</dbReference>
<reference evidence="3 4" key="1">
    <citation type="submission" date="2014-09" db="EMBL/GenBank/DDBJ databases">
        <title>Genome sequence of Flavobacterium aquidurense RC62.</title>
        <authorList>
            <person name="Kim J.F."/>
            <person name="Kwak M.-J."/>
        </authorList>
    </citation>
    <scope>NUCLEOTIDE SEQUENCE [LARGE SCALE GENOMIC DNA]</scope>
    <source>
        <strain evidence="3 4">RC62</strain>
    </source>
</reference>
<dbReference type="STRING" id="362413.RC62_3746"/>
<name>A0A0Q0WEM7_9FLAO</name>
<gene>
    <name evidence="3" type="ORF">RC62_3746</name>
</gene>
<dbReference type="AlphaFoldDB" id="A0A0Q0WEM7"/>
<evidence type="ECO:0000256" key="1">
    <source>
        <dbReference type="SAM" id="Phobius"/>
    </source>
</evidence>
<dbReference type="OrthoDB" id="735914at2"/>
<protein>
    <submittedName>
        <fullName evidence="3">Two-component system response regulator</fullName>
    </submittedName>
</protein>
<dbReference type="GO" id="GO:0003677">
    <property type="term" value="F:DNA binding"/>
    <property type="evidence" value="ECO:0007669"/>
    <property type="project" value="InterPro"/>
</dbReference>
<dbReference type="Pfam" id="PF04397">
    <property type="entry name" value="LytTR"/>
    <property type="match status" value="1"/>
</dbReference>
<dbReference type="RefSeq" id="WP_082421212.1">
    <property type="nucleotide sequence ID" value="NZ_JRLF01000006.1"/>
</dbReference>
<evidence type="ECO:0000313" key="3">
    <source>
        <dbReference type="EMBL" id="KQB42739.1"/>
    </source>
</evidence>
<organism evidence="3 4">
    <name type="scientific">Flavobacterium aquidurense</name>
    <dbReference type="NCBI Taxonomy" id="362413"/>
    <lineage>
        <taxon>Bacteria</taxon>
        <taxon>Pseudomonadati</taxon>
        <taxon>Bacteroidota</taxon>
        <taxon>Flavobacteriia</taxon>
        <taxon>Flavobacteriales</taxon>
        <taxon>Flavobacteriaceae</taxon>
        <taxon>Flavobacterium</taxon>
    </lineage>
</organism>
<dbReference type="SMART" id="SM00850">
    <property type="entry name" value="LytTR"/>
    <property type="match status" value="1"/>
</dbReference>
<dbReference type="PATRIC" id="fig|362413.3.peg.3671"/>
<sequence length="372" mass="43005">MKKDKLYLFTFLSLLVVVYICGYFSMNYLVGLSTEQFLKIQIESSKREAKEMANLISYQAQQNKDKQVIINNVQKSIEKTDMQTGFICMFDQNGKEICHPDPARIGAMTLPNESYISKTHNEVNSEDFYTYLKNKTEGGGVRNFNNPEIDSEIIYLYPVKNTDWIIASHANLQSINKQVQDLKFYFILVYISTGALIVLLSFFMIRLFGSRYERKLEQKNETLFNEVLSLSKLNYDLTSYKSKLESNEHLKTTDISAPALNKKRILTNLKNEIVTLEIEQIAYIYMENTITYVKDINGKISTSNNSLEEIYSELDNTIFFRANRQFILAIKSIDKILKYGNNQLKIEVVPKSAIDVIISKNKAAEFKAWLNK</sequence>